<feature type="transmembrane region" description="Helical" evidence="1">
    <location>
        <begin position="41"/>
        <end position="61"/>
    </location>
</feature>
<dbReference type="AlphaFoldDB" id="A0A841L585"/>
<feature type="transmembrane region" description="Helical" evidence="1">
    <location>
        <begin position="244"/>
        <end position="277"/>
    </location>
</feature>
<evidence type="ECO:0000313" key="2">
    <source>
        <dbReference type="EMBL" id="MBB6227580.1"/>
    </source>
</evidence>
<name>A0A841L585_9SPHN</name>
<evidence type="ECO:0000313" key="3">
    <source>
        <dbReference type="Proteomes" id="UP000538147"/>
    </source>
</evidence>
<dbReference type="Proteomes" id="UP000538147">
    <property type="component" value="Unassembled WGS sequence"/>
</dbReference>
<feature type="transmembrane region" description="Helical" evidence="1">
    <location>
        <begin position="114"/>
        <end position="135"/>
    </location>
</feature>
<proteinExistence type="predicted"/>
<dbReference type="RefSeq" id="WP_184198414.1">
    <property type="nucleotide sequence ID" value="NZ_BMOX01000110.1"/>
</dbReference>
<keyword evidence="3" id="KW-1185">Reference proteome</keyword>
<keyword evidence="1" id="KW-1133">Transmembrane helix</keyword>
<feature type="transmembrane region" description="Helical" evidence="1">
    <location>
        <begin position="68"/>
        <end position="88"/>
    </location>
</feature>
<comment type="caution">
    <text evidence="2">The sequence shown here is derived from an EMBL/GenBank/DDBJ whole genome shotgun (WGS) entry which is preliminary data.</text>
</comment>
<sequence length="476" mass="50940">MAALILPLLFVAMLALAFVQPRTALLTALFFVSWSGLEVDVGLRVTGYQLVMAPLCLGVLLRTLHSAAPLPAVALGLPFVAMLLYAIVNSTFQIGFLPETAIASGALRGPTVRAIIQIFLHVFSLAPLLMVPLLMKGPADATTMLRVWLTALVVLALISWVQIIIWYGTGTNPLPTGAVNRLLGGSVDMIREGRFDFEGFGIYRMNSLANEPRNLGTALALGLVGLQAWALAVRDLPGRKMAALWLFLFVSAAATFSTSFAAVWLIGTVALFPAFWITRTPIARSTASILGTLAALLVPLLLAIAGAEAAGVPVLDLLAERTIDRLEDIGPVEDFDLAISGWLAANPDRLWFGGGIGNAHLYAMPYLDPEHAAYAEGQVFLAKTLLLRLLSEQGIIGLLLLLLFVLSTVLHAAPARHLRAQAVLAPLALALLAMNMASAQLVIELWFLVGTLVLVARPYINPTPQRPPQQRPLAPA</sequence>
<keyword evidence="1" id="KW-0472">Membrane</keyword>
<keyword evidence="1" id="KW-0812">Transmembrane</keyword>
<accession>A0A841L585</accession>
<evidence type="ECO:0000256" key="1">
    <source>
        <dbReference type="SAM" id="Phobius"/>
    </source>
</evidence>
<feature type="transmembrane region" description="Helical" evidence="1">
    <location>
        <begin position="289"/>
        <end position="315"/>
    </location>
</feature>
<reference evidence="2 3" key="1">
    <citation type="submission" date="2020-08" db="EMBL/GenBank/DDBJ databases">
        <title>Genomic Encyclopedia of Type Strains, Phase IV (KMG-IV): sequencing the most valuable type-strain genomes for metagenomic binning, comparative biology and taxonomic classification.</title>
        <authorList>
            <person name="Goeker M."/>
        </authorList>
    </citation>
    <scope>NUCLEOTIDE SEQUENCE [LARGE SCALE GENOMIC DNA]</scope>
    <source>
        <strain evidence="2 3">DSM 102189</strain>
    </source>
</reference>
<feature type="transmembrane region" description="Helical" evidence="1">
    <location>
        <begin position="395"/>
        <end position="415"/>
    </location>
</feature>
<dbReference type="EMBL" id="JACIIV010000011">
    <property type="protein sequence ID" value="MBB6227580.1"/>
    <property type="molecule type" value="Genomic_DNA"/>
</dbReference>
<gene>
    <name evidence="2" type="ORF">FHS79_001749</name>
</gene>
<evidence type="ECO:0008006" key="4">
    <source>
        <dbReference type="Google" id="ProtNLM"/>
    </source>
</evidence>
<feature type="transmembrane region" description="Helical" evidence="1">
    <location>
        <begin position="215"/>
        <end position="232"/>
    </location>
</feature>
<feature type="transmembrane region" description="Helical" evidence="1">
    <location>
        <begin position="147"/>
        <end position="167"/>
    </location>
</feature>
<feature type="transmembrane region" description="Helical" evidence="1">
    <location>
        <begin position="427"/>
        <end position="456"/>
    </location>
</feature>
<organism evidence="2 3">
    <name type="scientific">Polymorphobacter multimanifer</name>
    <dbReference type="NCBI Taxonomy" id="1070431"/>
    <lineage>
        <taxon>Bacteria</taxon>
        <taxon>Pseudomonadati</taxon>
        <taxon>Pseudomonadota</taxon>
        <taxon>Alphaproteobacteria</taxon>
        <taxon>Sphingomonadales</taxon>
        <taxon>Sphingosinicellaceae</taxon>
        <taxon>Polymorphobacter</taxon>
    </lineage>
</organism>
<protein>
    <recommendedName>
        <fullName evidence="4">O-antigen ligase domain-containing protein</fullName>
    </recommendedName>
</protein>